<reference evidence="2" key="1">
    <citation type="submission" date="2019-08" db="EMBL/GenBank/DDBJ databases">
        <title>Reference gene set and small RNA set construction with multiple tissues from Davidia involucrata Baill.</title>
        <authorList>
            <person name="Yang H."/>
            <person name="Zhou C."/>
            <person name="Li G."/>
            <person name="Wang J."/>
            <person name="Gao P."/>
            <person name="Wang M."/>
            <person name="Wang R."/>
            <person name="Zhao Y."/>
        </authorList>
    </citation>
    <scope>NUCLEOTIDE SEQUENCE</scope>
    <source>
        <tissue evidence="2">Mixed with DoveR01_LX</tissue>
    </source>
</reference>
<accession>A0A5B6YFQ8</accession>
<feature type="region of interest" description="Disordered" evidence="1">
    <location>
        <begin position="134"/>
        <end position="163"/>
    </location>
</feature>
<feature type="compositionally biased region" description="Basic residues" evidence="1">
    <location>
        <begin position="997"/>
        <end position="1011"/>
    </location>
</feature>
<feature type="compositionally biased region" description="Low complexity" evidence="1">
    <location>
        <begin position="152"/>
        <end position="163"/>
    </location>
</feature>
<organism evidence="2">
    <name type="scientific">Davidia involucrata</name>
    <name type="common">Dove tree</name>
    <dbReference type="NCBI Taxonomy" id="16924"/>
    <lineage>
        <taxon>Eukaryota</taxon>
        <taxon>Viridiplantae</taxon>
        <taxon>Streptophyta</taxon>
        <taxon>Embryophyta</taxon>
        <taxon>Tracheophyta</taxon>
        <taxon>Spermatophyta</taxon>
        <taxon>Magnoliopsida</taxon>
        <taxon>eudicotyledons</taxon>
        <taxon>Gunneridae</taxon>
        <taxon>Pentapetalae</taxon>
        <taxon>asterids</taxon>
        <taxon>Cornales</taxon>
        <taxon>Nyssaceae</taxon>
        <taxon>Davidia</taxon>
    </lineage>
</organism>
<gene>
    <name evidence="2" type="ORF">Din_000035</name>
</gene>
<feature type="region of interest" description="Disordered" evidence="1">
    <location>
        <begin position="767"/>
        <end position="787"/>
    </location>
</feature>
<feature type="compositionally biased region" description="Basic and acidic residues" evidence="1">
    <location>
        <begin position="90"/>
        <end position="105"/>
    </location>
</feature>
<name>A0A5B6YFQ8_DAVIN</name>
<dbReference type="EMBL" id="GHES01000035">
    <property type="protein sequence ID" value="MPA30594.1"/>
    <property type="molecule type" value="Transcribed_RNA"/>
</dbReference>
<sequence length="1240" mass="138161">MTRFCTCTGRLVELNRKRKLVAKAPCNTCGRPLVDGIRPLSASMLSTVGLELMNFINPDLTWKTVTKGYRSAPRRSRRPASRRLNVGVQLDDRRPKRVDESSVSESEKLGVAVLGQRFADKVEHIPIKKRRLLLRSPSPPPWTPSPHHEESLSLQPQTPSSPLLEEPKQLLVSECASGQLCPPDSISSWQMGAFDGSIAVQFGQGVDGGDMNGKLEDFSGITLLAAAACNNIIGDDADNVKESQIVEEFLTPEGIDSTISAKPLKKTIASLEEESVHEDNMGGSFVRDISVAVSRTNTNEDGEAVKRSVSSKDDRLHWDLNTVMDAWEKPCDDLNDVHANHMLLDSKVMVLETCKSNTEEHILEARSGTESLSFEVKSVSTSTEHEVEPLEYASDDTKASTLVVGMDTSSNNPHYSAIDHISSTGVPEKSNTTPVHVVTPNGEDSCRSSAMQLGKTVSFEGGQLGKHVVFSLDMAVSEKAMCVIDSIPSKDDEESGEMSGSPDNRNSLGKVISAVTCQTPDLECSFSKSDKLGPSHPSPESENLSALGTSVVAGQPVVTVDVRGQDDKAFTADAVLINSPLQVGAEELVHKSYGHSAADVGTQDKFISHESCKTYGNCHSSHFGEIDLEDPSENCNNLDVSHDGLGEENMAELQSGYESPFEDGELRESVLYCWEENEIDGETECVDYESDDREADDFDAADCSMSEKVEVEQCGGGDALKEPSHSVSLKTKFSGWDLLPESCECSTDRTGEVNDVSTRKIHTTDCMDGHDMRGSSTGEVGSRASKGKLLSRIEGPSRSDVLYRKGAIVIQQSRYNNLDGSYFRAEREFGSEKSLGRDRSPLQMHERSQEDGPWVNSSAGYWDSRNRYPTGYHGPGHCRPRRVIADTTAKVDGLTCCNQRQPINYSSKGVYRTPIRRRSPTDRDDVYGVHRVRVPVRDISRLSRGRTGIYSQGVSRGPREEYRGPGSEDPASSSVHVPHYLGRGERSFSPSPNRGVHVSRPHRRSRSRSRTRSPLPWHLQRERNVGIRRHSRSPDLRSEFRMKRVRLPFQKSSDSSYAGDKESFMSLPRGRISPQCDSRWIDDPNCVADDFRDRRSPVRMFRRSQRFDSLGSPGRLKSDDYFRRTIRPGRFTEMAGSTGRGHRYDDSDYDRRKQGDRYEMIHRVRRFDTNGVVRRFRYDTEDCFEAHNEDDRVRGTDRRDVPRNAREERGLFRYNSDRMYMTGPKSSGIRECDDASPRRG</sequence>
<dbReference type="AlphaFoldDB" id="A0A5B6YFQ8"/>
<feature type="region of interest" description="Disordered" evidence="1">
    <location>
        <begin position="947"/>
        <end position="1033"/>
    </location>
</feature>
<feature type="compositionally biased region" description="Basic and acidic residues" evidence="1">
    <location>
        <begin position="1191"/>
        <end position="1211"/>
    </location>
</feature>
<proteinExistence type="predicted"/>
<feature type="region of interest" description="Disordered" evidence="1">
    <location>
        <begin position="70"/>
        <end position="105"/>
    </location>
</feature>
<protein>
    <submittedName>
        <fullName evidence="2">Uncharacterized protein</fullName>
    </submittedName>
</protein>
<evidence type="ECO:0000256" key="1">
    <source>
        <dbReference type="SAM" id="MobiDB-lite"/>
    </source>
</evidence>
<feature type="region of interest" description="Disordered" evidence="1">
    <location>
        <begin position="488"/>
        <end position="507"/>
    </location>
</feature>
<feature type="compositionally biased region" description="Basic residues" evidence="1">
    <location>
        <begin position="72"/>
        <end position="81"/>
    </location>
</feature>
<feature type="compositionally biased region" description="Basic and acidic residues" evidence="1">
    <location>
        <begin position="830"/>
        <end position="850"/>
    </location>
</feature>
<dbReference type="PANTHER" id="PTHR34536">
    <property type="entry name" value="DENTIN SIALOPHOSPHOPROTEIN-LIKE PROTEIN"/>
    <property type="match status" value="1"/>
</dbReference>
<dbReference type="PANTHER" id="PTHR34536:SF6">
    <property type="entry name" value="DENTIN SIALOPHOSPHOPROTEIN-LIKE PROTEIN"/>
    <property type="match status" value="1"/>
</dbReference>
<feature type="compositionally biased region" description="Basic and acidic residues" evidence="1">
    <location>
        <begin position="1228"/>
        <end position="1240"/>
    </location>
</feature>
<feature type="region of interest" description="Disordered" evidence="1">
    <location>
        <begin position="1191"/>
        <end position="1240"/>
    </location>
</feature>
<feature type="region of interest" description="Disordered" evidence="1">
    <location>
        <begin position="830"/>
        <end position="856"/>
    </location>
</feature>
<evidence type="ECO:0000313" key="2">
    <source>
        <dbReference type="EMBL" id="MPA30594.1"/>
    </source>
</evidence>